<sequence>MDKSDMQRSVESLRHQLNIQRIPISQSANEMKRFIEGQQESDPLVNPVDKRVNPWAEKSKCDIL</sequence>
<dbReference type="OMA" id="DEWDAPQ"/>
<comment type="function">
    <text evidence="5">Guanine nucleotide-binding proteins (G proteins) are involved as a modulator or transducer in various transmembrane signaling systems. The beta and gamma chains are required for the GTPase activity, for replacement of GDP by GTP, and for G protein-effector interaction.</text>
</comment>
<dbReference type="EMBL" id="JPKZ01001141">
    <property type="protein sequence ID" value="KHN83719.1"/>
    <property type="molecule type" value="Genomic_DNA"/>
</dbReference>
<organism evidence="7 9">
    <name type="scientific">Toxocara canis</name>
    <name type="common">Canine roundworm</name>
    <dbReference type="NCBI Taxonomy" id="6265"/>
    <lineage>
        <taxon>Eukaryota</taxon>
        <taxon>Metazoa</taxon>
        <taxon>Ecdysozoa</taxon>
        <taxon>Nematoda</taxon>
        <taxon>Chromadorea</taxon>
        <taxon>Rhabditida</taxon>
        <taxon>Spirurina</taxon>
        <taxon>Ascaridomorpha</taxon>
        <taxon>Ascaridoidea</taxon>
        <taxon>Toxocaridae</taxon>
        <taxon>Toxocara</taxon>
    </lineage>
</organism>
<dbReference type="GO" id="GO:0005834">
    <property type="term" value="C:heterotrimeric G-protein complex"/>
    <property type="evidence" value="ECO:0007669"/>
    <property type="project" value="InterPro"/>
</dbReference>
<proteinExistence type="inferred from homology"/>
<reference evidence="8" key="2">
    <citation type="submission" date="2018-11" db="EMBL/GenBank/DDBJ databases">
        <authorList>
            <consortium name="Pathogen Informatics"/>
        </authorList>
    </citation>
    <scope>NUCLEOTIDE SEQUENCE [LARGE SCALE GENOMIC DNA]</scope>
</reference>
<evidence type="ECO:0000256" key="2">
    <source>
        <dbReference type="ARBA" id="ARBA00022475"/>
    </source>
</evidence>
<dbReference type="Pfam" id="PF00631">
    <property type="entry name" value="G-gamma"/>
    <property type="match status" value="1"/>
</dbReference>
<dbReference type="SMART" id="SM01224">
    <property type="entry name" value="G_gamma"/>
    <property type="match status" value="1"/>
</dbReference>
<dbReference type="CDD" id="cd00068">
    <property type="entry name" value="GGL"/>
    <property type="match status" value="1"/>
</dbReference>
<dbReference type="EMBL" id="UYWY01019350">
    <property type="protein sequence ID" value="VDM36473.1"/>
    <property type="molecule type" value="Genomic_DNA"/>
</dbReference>
<comment type="similarity">
    <text evidence="1 5">Belongs to the G protein gamma family.</text>
</comment>
<dbReference type="AlphaFoldDB" id="A0A0B2VQX9"/>
<keyword evidence="3 5" id="KW-0472">Membrane</keyword>
<dbReference type="PROSITE" id="PS50058">
    <property type="entry name" value="G_PROTEIN_GAMMA"/>
    <property type="match status" value="1"/>
</dbReference>
<evidence type="ECO:0000256" key="5">
    <source>
        <dbReference type="RuleBase" id="RU004973"/>
    </source>
</evidence>
<evidence type="ECO:0000313" key="8">
    <source>
        <dbReference type="EMBL" id="VDM36473.1"/>
    </source>
</evidence>
<dbReference type="PANTHER" id="PTHR15936:SF2">
    <property type="entry name" value="GUANINE NUCLEOTIDE-BINDING PROTEIN G(I)_G(S)_G(O) SUBUNIT GAMMA-13"/>
    <property type="match status" value="1"/>
</dbReference>
<gene>
    <name evidence="7" type="ORF">Tcan_07679</name>
    <name evidence="8" type="ORF">TCNE_LOCUS5368</name>
</gene>
<dbReference type="InterPro" id="IPR036284">
    <property type="entry name" value="GGL_sf"/>
</dbReference>
<dbReference type="STRING" id="6265.A0A0B2VQX9"/>
<evidence type="ECO:0000313" key="9">
    <source>
        <dbReference type="Proteomes" id="UP000031036"/>
    </source>
</evidence>
<dbReference type="GO" id="GO:0050909">
    <property type="term" value="P:sensory perception of taste"/>
    <property type="evidence" value="ECO:0007669"/>
    <property type="project" value="InterPro"/>
</dbReference>
<dbReference type="SMART" id="SM00224">
    <property type="entry name" value="GGL"/>
    <property type="match status" value="1"/>
</dbReference>
<accession>A0A0B2VQX9</accession>
<keyword evidence="4 5" id="KW-0807">Transducer</keyword>
<feature type="domain" description="G protein gamma" evidence="6">
    <location>
        <begin position="1"/>
        <end position="64"/>
    </location>
</feature>
<keyword evidence="5" id="KW-0449">Lipoprotein</keyword>
<protein>
    <recommendedName>
        <fullName evidence="5">Guanine nucleotide-binding protein subunit gamma</fullName>
    </recommendedName>
</protein>
<dbReference type="Proteomes" id="UP000031036">
    <property type="component" value="Unassembled WGS sequence"/>
</dbReference>
<dbReference type="PANTHER" id="PTHR15936">
    <property type="entry name" value="GUANINE NUCLEOTIDE-BINDING PROTEIN G I /G S /G O GAMMA-13 SUBUNIT"/>
    <property type="match status" value="1"/>
</dbReference>
<dbReference type="InterPro" id="IPR039227">
    <property type="entry name" value="GNG13"/>
</dbReference>
<dbReference type="GO" id="GO:0031681">
    <property type="term" value="F:G-protein beta-subunit binding"/>
    <property type="evidence" value="ECO:0007669"/>
    <property type="project" value="InterPro"/>
</dbReference>
<comment type="subcellular location">
    <subcellularLocation>
        <location evidence="5">Cell membrane</location>
        <topology evidence="5">Lipid-anchor</topology>
        <orientation evidence="5">Cytoplasmic side</orientation>
    </subcellularLocation>
</comment>
<dbReference type="InterPro" id="IPR001770">
    <property type="entry name" value="G-protein_gamma"/>
</dbReference>
<keyword evidence="9" id="KW-1185">Reference proteome</keyword>
<evidence type="ECO:0000256" key="1">
    <source>
        <dbReference type="ARBA" id="ARBA00007431"/>
    </source>
</evidence>
<name>A0A0B2VQX9_TOXCA</name>
<dbReference type="SUPFAM" id="SSF48670">
    <property type="entry name" value="Transducin (heterotrimeric G protein), gamma chain"/>
    <property type="match status" value="1"/>
</dbReference>
<dbReference type="PRINTS" id="PR00321">
    <property type="entry name" value="GPROTEING"/>
</dbReference>
<evidence type="ECO:0000256" key="3">
    <source>
        <dbReference type="ARBA" id="ARBA00023136"/>
    </source>
</evidence>
<dbReference type="Gene3D" id="4.10.260.10">
    <property type="entry name" value="Transducin (heterotrimeric G protein), gamma chain"/>
    <property type="match status" value="1"/>
</dbReference>
<comment type="subunit">
    <text evidence="5">G proteins are composed of 3 units; alpha, beta and gamma.</text>
</comment>
<dbReference type="GO" id="GO:0007200">
    <property type="term" value="P:phospholipase C-activating G protein-coupled receptor signaling pathway"/>
    <property type="evidence" value="ECO:0007669"/>
    <property type="project" value="InterPro"/>
</dbReference>
<evidence type="ECO:0000313" key="7">
    <source>
        <dbReference type="EMBL" id="KHN83719.1"/>
    </source>
</evidence>
<reference evidence="7 9" key="1">
    <citation type="submission" date="2014-11" db="EMBL/GenBank/DDBJ databases">
        <title>Genetic blueprint of the zoonotic pathogen Toxocara canis.</title>
        <authorList>
            <person name="Zhu X.-Q."/>
            <person name="Korhonen P.K."/>
            <person name="Cai H."/>
            <person name="Young N.D."/>
            <person name="Nejsum P."/>
            <person name="von Samson-Himmelstjerna G."/>
            <person name="Boag P.R."/>
            <person name="Tan P."/>
            <person name="Li Q."/>
            <person name="Min J."/>
            <person name="Yang Y."/>
            <person name="Wang X."/>
            <person name="Fang X."/>
            <person name="Hall R.S."/>
            <person name="Hofmann A."/>
            <person name="Sternberg P.W."/>
            <person name="Jex A.R."/>
            <person name="Gasser R.B."/>
        </authorList>
    </citation>
    <scope>NUCLEOTIDE SEQUENCE [LARGE SCALE GENOMIC DNA]</scope>
    <source>
        <strain evidence="7">PN_DK_2014</strain>
    </source>
</reference>
<keyword evidence="2 5" id="KW-1003">Cell membrane</keyword>
<dbReference type="OrthoDB" id="9922095at2759"/>
<evidence type="ECO:0000259" key="6">
    <source>
        <dbReference type="PROSITE" id="PS50058"/>
    </source>
</evidence>
<dbReference type="InterPro" id="IPR015898">
    <property type="entry name" value="G-protein_gamma-like_dom"/>
</dbReference>
<evidence type="ECO:0000256" key="4">
    <source>
        <dbReference type="ARBA" id="ARBA00023224"/>
    </source>
</evidence>